<reference evidence="5 6" key="1">
    <citation type="submission" date="2014-09" db="EMBL/GenBank/DDBJ databases">
        <authorList>
            <person name="Magalhaes I.L.F."/>
            <person name="Oliveira U."/>
            <person name="Santos F.R."/>
            <person name="Vidigal T.H.D.A."/>
            <person name="Brescovit A.D."/>
            <person name="Santos A.J."/>
        </authorList>
    </citation>
    <scope>NUCLEOTIDE SEQUENCE [LARGE SCALE GENOMIC DNA]</scope>
</reference>
<dbReference type="Gene3D" id="3.90.640.10">
    <property type="entry name" value="Actin, Chain A, domain 4"/>
    <property type="match status" value="1"/>
</dbReference>
<evidence type="ECO:0000313" key="6">
    <source>
        <dbReference type="Proteomes" id="UP000054845"/>
    </source>
</evidence>
<sequence length="898" mass="98805">MTWRGILYQVVATTVSIVVLPFILLSFLYGLPWPVITTATLLATFKLCDIVQGSKNIIKPTKHQLEKADGKYGGERWFFVNGVATSPTGNRKVCDKLYKIFKRPVYGISNRSNGVLFDLIECLLQRDLRWPTRDERVGYNALATWLGNKDIKRIVLIGHSQGGILCSNWADQLLSDFDRTTLSKLEIYTFAAAANHFPNPLQGDTGAFGHLEHFANEDRTGHLMAAHYLFDGDSILDLDTVQQQSQLAKYQGGKLALRRKEDKTSSSAALKLAVILMELGAQLTIEWHADGTASWRLRYDGSKPTDCSPHDDHAQRVEIIANDQGNRTTPSYVAFTDSERLIGDAAKNQAAMNPRHTVFDAKRLIGRRFDDPDVKKDMVHWPFTVVDKDGSPFIEVEYQNEKKQFSPQEISSMHKPDIELSHPISCSTGTIAGLEVLRIINEPTAAAIAYGLDSKSSTEKNVLIFDLGGGTFDVSLLNITGGVFAVKATAGGTFDVSLLNITGGVFAVKATAGDTHLGGQDFDNSLLDHFKKEFQRKHKEDISGDARATRRLRSACERAKRTLSSVTQTTVEVDSLFNGIDFQANITRARFEEINAAAFKGTIDPVAKVLKDAKMPADKVDDIVLVGGSTRIPKIQSLVSEFFNGRQLNKSINPDEAVAYGAAVQAAVLTNQTSDKTADLLLLDVAPLSLGVAMQGDVFGVVVPRNTPIPCNKTRTFCTVEDNQTTVTFPVYEGERTQCKENRLLGEFELTGVPPMPKGQAELLCTFEVDANGLLKVTAEERTAGRKANITITNSVGRLSSNEIEQMIKDSESFKASDKEFAARHDAKNELEAYVHSVEGTISSPAATFKRAQKASVEQELAKALELLELEDASADDYRRSSLRLRRSVQKAMQTGGR</sequence>
<dbReference type="GO" id="GO:0140662">
    <property type="term" value="F:ATP-dependent protein folding chaperone"/>
    <property type="evidence" value="ECO:0007669"/>
    <property type="project" value="InterPro"/>
</dbReference>
<keyword evidence="3" id="KW-0067">ATP-binding</keyword>
<evidence type="ECO:0000256" key="4">
    <source>
        <dbReference type="SAM" id="Phobius"/>
    </source>
</evidence>
<dbReference type="FunFam" id="3.90.640.10:FF:000002">
    <property type="entry name" value="Heat shock 70 kDa"/>
    <property type="match status" value="1"/>
</dbReference>
<dbReference type="EMBL" id="CCYA01000265">
    <property type="protein sequence ID" value="CEH17682.1"/>
    <property type="molecule type" value="Genomic_DNA"/>
</dbReference>
<proteinExistence type="inferred from homology"/>
<dbReference type="Proteomes" id="UP000054845">
    <property type="component" value="Unassembled WGS sequence"/>
</dbReference>
<dbReference type="STRING" id="401625.A0A0N7LAW0"/>
<keyword evidence="4" id="KW-0472">Membrane</keyword>
<accession>A0A0N7LAW0</accession>
<evidence type="ECO:0000256" key="1">
    <source>
        <dbReference type="ARBA" id="ARBA00007381"/>
    </source>
</evidence>
<name>A0A0N7LAW0_9BASI</name>
<dbReference type="PRINTS" id="PR00301">
    <property type="entry name" value="HEATSHOCK70"/>
</dbReference>
<dbReference type="Pfam" id="PF00012">
    <property type="entry name" value="HSP70"/>
    <property type="match status" value="2"/>
</dbReference>
<protein>
    <submittedName>
        <fullName evidence="5">Heat shock protein 70</fullName>
    </submittedName>
</protein>
<keyword evidence="2" id="KW-0547">Nucleotide-binding</keyword>
<dbReference type="FunFam" id="2.60.34.10:FF:000004">
    <property type="entry name" value="Heat shock protein SSB1"/>
    <property type="match status" value="1"/>
</dbReference>
<dbReference type="InterPro" id="IPR018181">
    <property type="entry name" value="Heat_shock_70_CS"/>
</dbReference>
<dbReference type="SUPFAM" id="SSF100920">
    <property type="entry name" value="Heat shock protein 70kD (HSP70), peptide-binding domain"/>
    <property type="match status" value="1"/>
</dbReference>
<dbReference type="Gene3D" id="1.20.1270.10">
    <property type="match status" value="1"/>
</dbReference>
<keyword evidence="5" id="KW-0346">Stress response</keyword>
<dbReference type="InterPro" id="IPR029048">
    <property type="entry name" value="HSP70_C_sf"/>
</dbReference>
<organism evidence="5 6">
    <name type="scientific">Ceraceosorus bombacis</name>
    <dbReference type="NCBI Taxonomy" id="401625"/>
    <lineage>
        <taxon>Eukaryota</taxon>
        <taxon>Fungi</taxon>
        <taxon>Dikarya</taxon>
        <taxon>Basidiomycota</taxon>
        <taxon>Ustilaginomycotina</taxon>
        <taxon>Exobasidiomycetes</taxon>
        <taxon>Ceraceosorales</taxon>
        <taxon>Ceraceosoraceae</taxon>
        <taxon>Ceraceosorus</taxon>
    </lineage>
</organism>
<dbReference type="Gene3D" id="3.30.420.40">
    <property type="match status" value="4"/>
</dbReference>
<dbReference type="AlphaFoldDB" id="A0A0N7LAW0"/>
<feature type="transmembrane region" description="Helical" evidence="4">
    <location>
        <begin position="7"/>
        <end position="31"/>
    </location>
</feature>
<dbReference type="InterPro" id="IPR029058">
    <property type="entry name" value="AB_hydrolase_fold"/>
</dbReference>
<dbReference type="PROSITE" id="PS01036">
    <property type="entry name" value="HSP70_3"/>
    <property type="match status" value="1"/>
</dbReference>
<keyword evidence="4" id="KW-1133">Transmembrane helix</keyword>
<dbReference type="Gene3D" id="2.60.34.10">
    <property type="entry name" value="Substrate Binding Domain Of DNAk, Chain A, domain 1"/>
    <property type="match status" value="1"/>
</dbReference>
<dbReference type="PANTHER" id="PTHR19375">
    <property type="entry name" value="HEAT SHOCK PROTEIN 70KDA"/>
    <property type="match status" value="1"/>
</dbReference>
<dbReference type="InterPro" id="IPR029047">
    <property type="entry name" value="HSP70_peptide-bd_sf"/>
</dbReference>
<comment type="similarity">
    <text evidence="1">Belongs to the heat shock protein 70 family.</text>
</comment>
<dbReference type="InterPro" id="IPR013126">
    <property type="entry name" value="Hsp_70_fam"/>
</dbReference>
<dbReference type="GO" id="GO:0005524">
    <property type="term" value="F:ATP binding"/>
    <property type="evidence" value="ECO:0007669"/>
    <property type="project" value="UniProtKB-KW"/>
</dbReference>
<dbReference type="SUPFAM" id="SSF53474">
    <property type="entry name" value="alpha/beta-Hydrolases"/>
    <property type="match status" value="1"/>
</dbReference>
<keyword evidence="4" id="KW-0812">Transmembrane</keyword>
<evidence type="ECO:0000256" key="2">
    <source>
        <dbReference type="ARBA" id="ARBA00022741"/>
    </source>
</evidence>
<dbReference type="PROSITE" id="PS00329">
    <property type="entry name" value="HSP70_2"/>
    <property type="match status" value="1"/>
</dbReference>
<evidence type="ECO:0000256" key="3">
    <source>
        <dbReference type="ARBA" id="ARBA00022840"/>
    </source>
</evidence>
<keyword evidence="6" id="KW-1185">Reference proteome</keyword>
<dbReference type="SUPFAM" id="SSF53067">
    <property type="entry name" value="Actin-like ATPase domain"/>
    <property type="match status" value="3"/>
</dbReference>
<evidence type="ECO:0000313" key="5">
    <source>
        <dbReference type="EMBL" id="CEH17682.1"/>
    </source>
</evidence>
<dbReference type="OrthoDB" id="2401965at2759"/>
<dbReference type="FunFam" id="3.30.420.40:FF:000028">
    <property type="entry name" value="heat shock 70 kDa protein-like"/>
    <property type="match status" value="2"/>
</dbReference>
<dbReference type="InterPro" id="IPR043129">
    <property type="entry name" value="ATPase_NBD"/>
</dbReference>